<dbReference type="Proteomes" id="UP001633002">
    <property type="component" value="Unassembled WGS sequence"/>
</dbReference>
<dbReference type="SMART" id="SM00028">
    <property type="entry name" value="TPR"/>
    <property type="match status" value="2"/>
</dbReference>
<evidence type="ECO:0008006" key="3">
    <source>
        <dbReference type="Google" id="ProtNLM"/>
    </source>
</evidence>
<reference evidence="1 2" key="1">
    <citation type="submission" date="2024-09" db="EMBL/GenBank/DDBJ databases">
        <title>Chromosome-scale assembly of Riccia sorocarpa.</title>
        <authorList>
            <person name="Paukszto L."/>
        </authorList>
    </citation>
    <scope>NUCLEOTIDE SEQUENCE [LARGE SCALE GENOMIC DNA]</scope>
    <source>
        <strain evidence="1">LP-2024</strain>
        <tissue evidence="1">Aerial parts of the thallus</tissue>
    </source>
</reference>
<proteinExistence type="predicted"/>
<comment type="caution">
    <text evidence="1">The sequence shown here is derived from an EMBL/GenBank/DDBJ whole genome shotgun (WGS) entry which is preliminary data.</text>
</comment>
<protein>
    <recommendedName>
        <fullName evidence="3">Tetratricopeptide repeat protein</fullName>
    </recommendedName>
</protein>
<evidence type="ECO:0000313" key="2">
    <source>
        <dbReference type="Proteomes" id="UP001633002"/>
    </source>
</evidence>
<keyword evidence="2" id="KW-1185">Reference proteome</keyword>
<accession>A0ABD3GCC1</accession>
<gene>
    <name evidence="1" type="ORF">R1sor_026259</name>
</gene>
<organism evidence="1 2">
    <name type="scientific">Riccia sorocarpa</name>
    <dbReference type="NCBI Taxonomy" id="122646"/>
    <lineage>
        <taxon>Eukaryota</taxon>
        <taxon>Viridiplantae</taxon>
        <taxon>Streptophyta</taxon>
        <taxon>Embryophyta</taxon>
        <taxon>Marchantiophyta</taxon>
        <taxon>Marchantiopsida</taxon>
        <taxon>Marchantiidae</taxon>
        <taxon>Marchantiales</taxon>
        <taxon>Ricciaceae</taxon>
        <taxon>Riccia</taxon>
    </lineage>
</organism>
<sequence length="293" mass="33736">MQGIALGGLVRLAFMEKDGEVIVGYLGAIHELLRVVRNVSVDSEDTARRLSEVVVFVTKCRTEMEDFQENFMWVRRHVLQSYISIVEDGSTGWLREVAASCLAKVLLYEETRKLYTLMSDVGAALLRLIKSSDNRGGRMMLDQYDDDFLEDINTLIQFEDYPKYKSFYLCWRAFIKVHMESKHLAGALEDLNEAVSFDPTNEFLWQERGVLKSVMEDYEGALVDLNESLRINSDDDLKHRAKVKFQLGDEDGAAFDAQQALCVRFRQCKPRIFYRGPRCFGVLPVTFGKFKLY</sequence>
<name>A0ABD3GCC1_9MARC</name>
<dbReference type="SUPFAM" id="SSF48452">
    <property type="entry name" value="TPR-like"/>
    <property type="match status" value="1"/>
</dbReference>
<dbReference type="InterPro" id="IPR019734">
    <property type="entry name" value="TPR_rpt"/>
</dbReference>
<dbReference type="EMBL" id="JBJQOH010000008">
    <property type="protein sequence ID" value="KAL3676311.1"/>
    <property type="molecule type" value="Genomic_DNA"/>
</dbReference>
<dbReference type="InterPro" id="IPR011990">
    <property type="entry name" value="TPR-like_helical_dom_sf"/>
</dbReference>
<evidence type="ECO:0000313" key="1">
    <source>
        <dbReference type="EMBL" id="KAL3676311.1"/>
    </source>
</evidence>
<dbReference type="AlphaFoldDB" id="A0ABD3GCC1"/>
<dbReference type="Gene3D" id="1.25.40.10">
    <property type="entry name" value="Tetratricopeptide repeat domain"/>
    <property type="match status" value="1"/>
</dbReference>